<dbReference type="Proteomes" id="UP001597237">
    <property type="component" value="Unassembled WGS sequence"/>
</dbReference>
<dbReference type="EMBL" id="JBHUEY010000001">
    <property type="protein sequence ID" value="MFD1782405.1"/>
    <property type="molecule type" value="Genomic_DNA"/>
</dbReference>
<evidence type="ECO:0000313" key="8">
    <source>
        <dbReference type="EMBL" id="MFD1782405.1"/>
    </source>
</evidence>
<evidence type="ECO:0000256" key="5">
    <source>
        <dbReference type="SAM" id="Coils"/>
    </source>
</evidence>
<keyword evidence="6" id="KW-0732">Signal</keyword>
<dbReference type="RefSeq" id="WP_377280539.1">
    <property type="nucleotide sequence ID" value="NZ_JBHRSI010000001.1"/>
</dbReference>
<sequence>MSTPLKIGMAAAVALTTAAPAAYAQYYPQQYREDMREYREEQADYQARRASYEQARREYDRRRDEYERARAAYDARWGYGAYARRYGPAPVWDERNWYDTYAVAPSAGYYGRNTAYGAPVDVDCRRREDRQATAGALIGAIAGAVLGSNIAARNARTEGAVLGAIVGGGVGLGVGKSTARCDDRGYYYSYNETIPYREPANWRRSGRYDYSYYNRMRCRLAPAPVDFDRDGREEEFRYVRVCPDETGRYRFVDDYGRFRYWG</sequence>
<dbReference type="InterPro" id="IPR008816">
    <property type="entry name" value="Gly_zipper_2TM_dom"/>
</dbReference>
<gene>
    <name evidence="8" type="ORF">ACFSC0_03280</name>
</gene>
<evidence type="ECO:0000313" key="9">
    <source>
        <dbReference type="Proteomes" id="UP001597237"/>
    </source>
</evidence>
<name>A0ABW4N134_9CAUL</name>
<feature type="domain" description="Glycine zipper 2TM" evidence="7">
    <location>
        <begin position="134"/>
        <end position="172"/>
    </location>
</feature>
<reference evidence="9" key="1">
    <citation type="journal article" date="2019" name="Int. J. Syst. Evol. Microbiol.">
        <title>The Global Catalogue of Microorganisms (GCM) 10K type strain sequencing project: providing services to taxonomists for standard genome sequencing and annotation.</title>
        <authorList>
            <consortium name="The Broad Institute Genomics Platform"/>
            <consortium name="The Broad Institute Genome Sequencing Center for Infectious Disease"/>
            <person name="Wu L."/>
            <person name="Ma J."/>
        </authorList>
    </citation>
    <scope>NUCLEOTIDE SEQUENCE [LARGE SCALE GENOMIC DNA]</scope>
    <source>
        <strain evidence="9">DFY28</strain>
    </source>
</reference>
<comment type="similarity">
    <text evidence="2">Belongs to the rickettsiale 17 kDa surface antigen family.</text>
</comment>
<organism evidence="8 9">
    <name type="scientific">Phenylobacterium terrae</name>
    <dbReference type="NCBI Taxonomy" id="2665495"/>
    <lineage>
        <taxon>Bacteria</taxon>
        <taxon>Pseudomonadati</taxon>
        <taxon>Pseudomonadota</taxon>
        <taxon>Alphaproteobacteria</taxon>
        <taxon>Caulobacterales</taxon>
        <taxon>Caulobacteraceae</taxon>
        <taxon>Phenylobacterium</taxon>
    </lineage>
</organism>
<dbReference type="Pfam" id="PF05433">
    <property type="entry name" value="Rick_17kDa_Anti"/>
    <property type="match status" value="1"/>
</dbReference>
<accession>A0ABW4N134</accession>
<feature type="chain" id="PRO_5046951694" description="17 kDa surface antigen" evidence="6">
    <location>
        <begin position="25"/>
        <end position="262"/>
    </location>
</feature>
<protein>
    <recommendedName>
        <fullName evidence="3">17 kDa surface antigen</fullName>
    </recommendedName>
</protein>
<evidence type="ECO:0000256" key="4">
    <source>
        <dbReference type="ARBA" id="ARBA00023288"/>
    </source>
</evidence>
<keyword evidence="5" id="KW-0175">Coiled coil</keyword>
<keyword evidence="4" id="KW-0449">Lipoprotein</keyword>
<evidence type="ECO:0000256" key="3">
    <source>
        <dbReference type="ARBA" id="ARBA00015281"/>
    </source>
</evidence>
<evidence type="ECO:0000259" key="7">
    <source>
        <dbReference type="Pfam" id="PF05433"/>
    </source>
</evidence>
<proteinExistence type="inferred from homology"/>
<evidence type="ECO:0000256" key="6">
    <source>
        <dbReference type="SAM" id="SignalP"/>
    </source>
</evidence>
<evidence type="ECO:0000256" key="2">
    <source>
        <dbReference type="ARBA" id="ARBA00008681"/>
    </source>
</evidence>
<comment type="subcellular location">
    <subcellularLocation>
        <location evidence="1">Cell outer membrane</location>
        <topology evidence="1">Lipid-anchor</topology>
    </subcellularLocation>
</comment>
<keyword evidence="9" id="KW-1185">Reference proteome</keyword>
<comment type="caution">
    <text evidence="8">The sequence shown here is derived from an EMBL/GenBank/DDBJ whole genome shotgun (WGS) entry which is preliminary data.</text>
</comment>
<feature type="signal peptide" evidence="6">
    <location>
        <begin position="1"/>
        <end position="24"/>
    </location>
</feature>
<feature type="coiled-coil region" evidence="5">
    <location>
        <begin position="35"/>
        <end position="76"/>
    </location>
</feature>
<evidence type="ECO:0000256" key="1">
    <source>
        <dbReference type="ARBA" id="ARBA00004459"/>
    </source>
</evidence>